<feature type="transmembrane region" description="Helical" evidence="6">
    <location>
        <begin position="12"/>
        <end position="32"/>
    </location>
</feature>
<dbReference type="GO" id="GO:0008324">
    <property type="term" value="F:monoatomic cation transmembrane transporter activity"/>
    <property type="evidence" value="ECO:0007669"/>
    <property type="project" value="InterPro"/>
</dbReference>
<evidence type="ECO:0000256" key="2">
    <source>
        <dbReference type="ARBA" id="ARBA00022448"/>
    </source>
</evidence>
<dbReference type="Gene3D" id="1.20.1510.10">
    <property type="entry name" value="Cation efflux protein transmembrane domain"/>
    <property type="match status" value="1"/>
</dbReference>
<dbReference type="InterPro" id="IPR027469">
    <property type="entry name" value="Cation_efflux_TMD_sf"/>
</dbReference>
<name>A0A096BN35_9BACT</name>
<keyword evidence="5 6" id="KW-0472">Membrane</keyword>
<dbReference type="InterPro" id="IPR040177">
    <property type="entry name" value="SLC30A9"/>
</dbReference>
<keyword evidence="4 6" id="KW-1133">Transmembrane helix</keyword>
<dbReference type="OrthoDB" id="9806522at2"/>
<evidence type="ECO:0000256" key="3">
    <source>
        <dbReference type="ARBA" id="ARBA00022692"/>
    </source>
</evidence>
<evidence type="ECO:0000256" key="1">
    <source>
        <dbReference type="ARBA" id="ARBA00004141"/>
    </source>
</evidence>
<dbReference type="AlphaFoldDB" id="A0A096BN35"/>
<dbReference type="RefSeq" id="WP_036863377.1">
    <property type="nucleotide sequence ID" value="NZ_JRNQ01000050.1"/>
</dbReference>
<dbReference type="PANTHER" id="PTHR13414">
    <property type="entry name" value="HUEL-CATION TRANSPORTER"/>
    <property type="match status" value="1"/>
</dbReference>
<dbReference type="GO" id="GO:0016020">
    <property type="term" value="C:membrane"/>
    <property type="evidence" value="ECO:0007669"/>
    <property type="project" value="UniProtKB-SubCell"/>
</dbReference>
<keyword evidence="2" id="KW-0813">Transport</keyword>
<feature type="domain" description="Cation efflux protein transmembrane" evidence="7">
    <location>
        <begin position="12"/>
        <end position="221"/>
    </location>
</feature>
<dbReference type="GO" id="GO:0006829">
    <property type="term" value="P:zinc ion transport"/>
    <property type="evidence" value="ECO:0007669"/>
    <property type="project" value="InterPro"/>
</dbReference>
<evidence type="ECO:0000259" key="7">
    <source>
        <dbReference type="Pfam" id="PF01545"/>
    </source>
</evidence>
<dbReference type="InterPro" id="IPR058533">
    <property type="entry name" value="Cation_efflux_TM"/>
</dbReference>
<evidence type="ECO:0000256" key="6">
    <source>
        <dbReference type="SAM" id="Phobius"/>
    </source>
</evidence>
<protein>
    <submittedName>
        <fullName evidence="8">Cation transporter</fullName>
    </submittedName>
</protein>
<feature type="transmembrane region" description="Helical" evidence="6">
    <location>
        <begin position="162"/>
        <end position="184"/>
    </location>
</feature>
<comment type="caution">
    <text evidence="8">The sequence shown here is derived from an EMBL/GenBank/DDBJ whole genome shotgun (WGS) entry which is preliminary data.</text>
</comment>
<sequence length="321" mass="35654">MENKKSHGMISVIAALGANILVTISKFVGYLVSGSTAMMNETIHSIVDCGNQILLLVGDKQAKKGVSKNHPFGQARAKYFYSIVVAMMLFFAGGALGVMEAIQKLFHPEHSVENIWLVMSILLFGMVVESFSLRIAFKEIKELNTEKLPLFKFLKESRHSEILIIFAEDTCAVVGLIIAMAGTILTHITGNAMFDAASGLLIGLMLCMAALFLAREFYSLLIGESMTQKDLTVLHCAFERSEINKLINVKTIHLSPTDILVTAKIEFTSAAQDHASTIINDIENNIRHSFPKYKLYIYIETDTFENNYKEKHTLDYGTSKA</sequence>
<keyword evidence="3 6" id="KW-0812">Transmembrane</keyword>
<feature type="transmembrane region" description="Helical" evidence="6">
    <location>
        <begin position="196"/>
        <end position="214"/>
    </location>
</feature>
<dbReference type="Pfam" id="PF01545">
    <property type="entry name" value="Cation_efflux"/>
    <property type="match status" value="1"/>
</dbReference>
<feature type="transmembrane region" description="Helical" evidence="6">
    <location>
        <begin position="79"/>
        <end position="102"/>
    </location>
</feature>
<evidence type="ECO:0000256" key="4">
    <source>
        <dbReference type="ARBA" id="ARBA00022989"/>
    </source>
</evidence>
<evidence type="ECO:0000313" key="9">
    <source>
        <dbReference type="Proteomes" id="UP000029525"/>
    </source>
</evidence>
<dbReference type="EMBL" id="JRNQ01000050">
    <property type="protein sequence ID" value="KGF44107.1"/>
    <property type="molecule type" value="Genomic_DNA"/>
</dbReference>
<gene>
    <name evidence="8" type="ORF">HMPREF0647_07950</name>
</gene>
<dbReference type="SUPFAM" id="SSF161111">
    <property type="entry name" value="Cation efflux protein transmembrane domain-like"/>
    <property type="match status" value="1"/>
</dbReference>
<evidence type="ECO:0000256" key="5">
    <source>
        <dbReference type="ARBA" id="ARBA00023136"/>
    </source>
</evidence>
<evidence type="ECO:0000313" key="8">
    <source>
        <dbReference type="EMBL" id="KGF44107.1"/>
    </source>
</evidence>
<accession>A0A096BN35</accession>
<proteinExistence type="predicted"/>
<dbReference type="InterPro" id="IPR002524">
    <property type="entry name" value="Cation_efflux"/>
</dbReference>
<dbReference type="NCBIfam" id="TIGR01297">
    <property type="entry name" value="CDF"/>
    <property type="match status" value="1"/>
</dbReference>
<reference evidence="8 9" key="1">
    <citation type="submission" date="2014-07" db="EMBL/GenBank/DDBJ databases">
        <authorList>
            <person name="McCorrison J."/>
            <person name="Sanka R."/>
            <person name="Torralba M."/>
            <person name="Gillis M."/>
            <person name="Haft D.H."/>
            <person name="Methe B."/>
            <person name="Sutton G."/>
            <person name="Nelson K.E."/>
        </authorList>
    </citation>
    <scope>NUCLEOTIDE SEQUENCE [LARGE SCALE GENOMIC DNA]</scope>
    <source>
        <strain evidence="8 9">DNF00320</strain>
    </source>
</reference>
<dbReference type="PANTHER" id="PTHR13414:SF9">
    <property type="entry name" value="PROTON-COUPLED ZINC ANTIPORTER SLC30A9, MITOCHONDRIAL"/>
    <property type="match status" value="1"/>
</dbReference>
<feature type="transmembrane region" description="Helical" evidence="6">
    <location>
        <begin position="114"/>
        <end position="137"/>
    </location>
</feature>
<dbReference type="Proteomes" id="UP000029525">
    <property type="component" value="Unassembled WGS sequence"/>
</dbReference>
<comment type="subcellular location">
    <subcellularLocation>
        <location evidence="1">Membrane</location>
        <topology evidence="1">Multi-pass membrane protein</topology>
    </subcellularLocation>
</comment>
<organism evidence="8 9">
    <name type="scientific">Prevotella bivia DNF00320</name>
    <dbReference type="NCBI Taxonomy" id="1401068"/>
    <lineage>
        <taxon>Bacteria</taxon>
        <taxon>Pseudomonadati</taxon>
        <taxon>Bacteroidota</taxon>
        <taxon>Bacteroidia</taxon>
        <taxon>Bacteroidales</taxon>
        <taxon>Prevotellaceae</taxon>
        <taxon>Prevotella</taxon>
    </lineage>
</organism>